<keyword evidence="8 9" id="KW-0472">Membrane</keyword>
<accession>F4GZN9</accession>
<dbReference type="EMBL" id="CP002666">
    <property type="protein sequence ID" value="AEE46083.1"/>
    <property type="molecule type" value="Genomic_DNA"/>
</dbReference>
<dbReference type="HAMAP" id="MF_00236">
    <property type="entry name" value="TatA_E"/>
    <property type="match status" value="1"/>
</dbReference>
<keyword evidence="2 9" id="KW-0813">Transport</keyword>
<dbReference type="Gene3D" id="1.20.5.3310">
    <property type="match status" value="1"/>
</dbReference>
<comment type="subcellular location">
    <subcellularLocation>
        <location evidence="9">Cell inner membrane</location>
        <topology evidence="9">Single-pass membrane protein</topology>
    </subcellularLocation>
    <subcellularLocation>
        <location evidence="1">Cell membrane</location>
        <topology evidence="1">Single-pass membrane protein</topology>
    </subcellularLocation>
</comment>
<dbReference type="GO" id="GO:0008320">
    <property type="term" value="F:protein transmembrane transporter activity"/>
    <property type="evidence" value="ECO:0007669"/>
    <property type="project" value="UniProtKB-UniRule"/>
</dbReference>
<keyword evidence="3 9" id="KW-1003">Cell membrane</keyword>
<keyword evidence="5 9" id="KW-0653">Protein transport</keyword>
<dbReference type="RefSeq" id="WP_013771109.1">
    <property type="nucleotide sequence ID" value="NC_015514.1"/>
</dbReference>
<proteinExistence type="inferred from homology"/>
<evidence type="ECO:0000313" key="12">
    <source>
        <dbReference type="Proteomes" id="UP000008460"/>
    </source>
</evidence>
<sequence length="79" mass="8553">MFRNVSAWHIIVLVVVVLLLFGANRLPGLAKSVGQSLKIFKSEVKDLRDDSDAPPAKNGATTAERRPDDPTEGTTPPKV</sequence>
<dbReference type="InterPro" id="IPR006312">
    <property type="entry name" value="TatA/E"/>
</dbReference>
<keyword evidence="9" id="KW-0997">Cell inner membrane</keyword>
<dbReference type="KEGG" id="cfi:Celf_1953"/>
<dbReference type="STRING" id="590998.Celf_1953"/>
<comment type="similarity">
    <text evidence="9">Belongs to the TatA/E family.</text>
</comment>
<feature type="region of interest" description="Disordered" evidence="10">
    <location>
        <begin position="46"/>
        <end position="79"/>
    </location>
</feature>
<comment type="subunit">
    <text evidence="9">The Tat system comprises two distinct complexes: a TatABC complex, containing multiple copies of TatA, TatB and TatC subunits, and a separate TatA complex, containing only TatA subunits. Substrates initially bind to the TatABC complex, which probably triggers association of the separate TatA complex to form the active translocon.</text>
</comment>
<keyword evidence="4 9" id="KW-0812">Transmembrane</keyword>
<protein>
    <recommendedName>
        <fullName evidence="9">Sec-independent protein translocase protein TatA</fullName>
    </recommendedName>
</protein>
<comment type="function">
    <text evidence="9">Part of the twin-arginine translocation (Tat) system that transports large folded proteins containing a characteristic twin-arginine motif in their signal peptide across membranes. TatA could form the protein-conducting channel of the Tat system.</text>
</comment>
<keyword evidence="12" id="KW-1185">Reference proteome</keyword>
<dbReference type="GO" id="GO:0033281">
    <property type="term" value="C:TAT protein transport complex"/>
    <property type="evidence" value="ECO:0007669"/>
    <property type="project" value="UniProtKB-UniRule"/>
</dbReference>
<dbReference type="PANTHER" id="PTHR42982">
    <property type="entry name" value="SEC-INDEPENDENT PROTEIN TRANSLOCASE PROTEIN TATA"/>
    <property type="match status" value="1"/>
</dbReference>
<evidence type="ECO:0000256" key="8">
    <source>
        <dbReference type="ARBA" id="ARBA00023136"/>
    </source>
</evidence>
<dbReference type="NCBIfam" id="NF001854">
    <property type="entry name" value="PRK00575.1"/>
    <property type="match status" value="1"/>
</dbReference>
<evidence type="ECO:0000256" key="1">
    <source>
        <dbReference type="ARBA" id="ARBA00004162"/>
    </source>
</evidence>
<evidence type="ECO:0000256" key="10">
    <source>
        <dbReference type="SAM" id="MobiDB-lite"/>
    </source>
</evidence>
<dbReference type="Pfam" id="PF02416">
    <property type="entry name" value="TatA_B_E"/>
    <property type="match status" value="1"/>
</dbReference>
<name>F4GZN9_CELFA</name>
<dbReference type="GO" id="GO:0043953">
    <property type="term" value="P:protein transport by the Tat complex"/>
    <property type="evidence" value="ECO:0007669"/>
    <property type="project" value="UniProtKB-UniRule"/>
</dbReference>
<evidence type="ECO:0000256" key="4">
    <source>
        <dbReference type="ARBA" id="ARBA00022692"/>
    </source>
</evidence>
<dbReference type="NCBIfam" id="TIGR01411">
    <property type="entry name" value="tatAE"/>
    <property type="match status" value="1"/>
</dbReference>
<evidence type="ECO:0000256" key="9">
    <source>
        <dbReference type="HAMAP-Rule" id="MF_00236"/>
    </source>
</evidence>
<dbReference type="AlphaFoldDB" id="F4GZN9"/>
<reference evidence="11 12" key="1">
    <citation type="submission" date="2011-04" db="EMBL/GenBank/DDBJ databases">
        <title>Complete sequence of Cellulomonas fimi ATCC 484.</title>
        <authorList>
            <consortium name="US DOE Joint Genome Institute"/>
            <person name="Lucas S."/>
            <person name="Han J."/>
            <person name="Lapidus A."/>
            <person name="Cheng J.-F."/>
            <person name="Goodwin L."/>
            <person name="Pitluck S."/>
            <person name="Peters L."/>
            <person name="Chertkov O."/>
            <person name="Detter J.C."/>
            <person name="Han C."/>
            <person name="Tapia R."/>
            <person name="Land M."/>
            <person name="Hauser L."/>
            <person name="Kyrpides N."/>
            <person name="Ivanova N."/>
            <person name="Ovchinnikova G."/>
            <person name="Pagani I."/>
            <person name="Mead D."/>
            <person name="Brumm P."/>
            <person name="Woyke T."/>
        </authorList>
    </citation>
    <scope>NUCLEOTIDE SEQUENCE [LARGE SCALE GENOMIC DNA]</scope>
    <source>
        <strain evidence="12">ATCC 484 / DSM 20113 / JCM 1341 / NBRC 15513 / NCIMB 8980 / NCTC 7547</strain>
    </source>
</reference>
<gene>
    <name evidence="9" type="primary">tatA</name>
    <name evidence="11" type="ordered locus">Celf_1953</name>
</gene>
<evidence type="ECO:0000313" key="11">
    <source>
        <dbReference type="EMBL" id="AEE46083.1"/>
    </source>
</evidence>
<evidence type="ECO:0000256" key="2">
    <source>
        <dbReference type="ARBA" id="ARBA00022448"/>
    </source>
</evidence>
<evidence type="ECO:0000256" key="3">
    <source>
        <dbReference type="ARBA" id="ARBA00022475"/>
    </source>
</evidence>
<evidence type="ECO:0000256" key="6">
    <source>
        <dbReference type="ARBA" id="ARBA00022989"/>
    </source>
</evidence>
<organism evidence="11 12">
    <name type="scientific">Cellulomonas fimi (strain ATCC 484 / DSM 20113 / JCM 1341 / CCUG 24087 / LMG 16345 / NBRC 15513 / NCIMB 8980 / NCTC 7547 / NRS-133)</name>
    <dbReference type="NCBI Taxonomy" id="590998"/>
    <lineage>
        <taxon>Bacteria</taxon>
        <taxon>Bacillati</taxon>
        <taxon>Actinomycetota</taxon>
        <taxon>Actinomycetes</taxon>
        <taxon>Micrococcales</taxon>
        <taxon>Cellulomonadaceae</taxon>
        <taxon>Cellulomonas</taxon>
    </lineage>
</organism>
<keyword evidence="7 9" id="KW-0811">Translocation</keyword>
<keyword evidence="6 9" id="KW-1133">Transmembrane helix</keyword>
<dbReference type="PANTHER" id="PTHR42982:SF8">
    <property type="entry name" value="SEC-INDEPENDENT PROTEIN TRANSLOCASE PROTEIN TATA"/>
    <property type="match status" value="1"/>
</dbReference>
<evidence type="ECO:0000256" key="7">
    <source>
        <dbReference type="ARBA" id="ARBA00023010"/>
    </source>
</evidence>
<dbReference type="InterPro" id="IPR003369">
    <property type="entry name" value="TatA/B/E"/>
</dbReference>
<dbReference type="Proteomes" id="UP000008460">
    <property type="component" value="Chromosome"/>
</dbReference>
<dbReference type="HOGENOM" id="CLU_086034_4_4_11"/>
<dbReference type="eggNOG" id="COG1826">
    <property type="taxonomic scope" value="Bacteria"/>
</dbReference>
<evidence type="ECO:0000256" key="5">
    <source>
        <dbReference type="ARBA" id="ARBA00022927"/>
    </source>
</evidence>